<sequence length="346" mass="36391">MEPSQQLVQVATLQGHDEPRVWHVAWSPSGHTLASCAADRAIRLWAEDGDRAWACVAILTDGHQRTVRRVSWAPCGSLLASCSFDGTAMIWRCEDGVFDCLASLEGHDNEVKAVAWSPSGSFVATCGRDKSVWVWEAEDEAYEVAAVLHSHGADVKDIVWHPTDDVLASASYDDSLKIITQDGDDWRCAATLLGHASTVWGLAFSADGAHIVSCSDDRSVVLWAGGPADAAPAAAAAPAAPAPAPYSYAQVASLPEVHSRPIYAIDWEKGGARMIATGGGDDAVCAIEATLPEPGSAKPASLRLVARVAGAHRGDVNSVAVAPAERGDGLLASAGDDGVIRLWRRA</sequence>
<organism evidence="5 6">
    <name type="scientific">Emiliania huxleyi (strain CCMP1516)</name>
    <dbReference type="NCBI Taxonomy" id="280463"/>
    <lineage>
        <taxon>Eukaryota</taxon>
        <taxon>Haptista</taxon>
        <taxon>Haptophyta</taxon>
        <taxon>Prymnesiophyceae</taxon>
        <taxon>Isochrysidales</taxon>
        <taxon>Noelaerhabdaceae</taxon>
        <taxon>Emiliania</taxon>
    </lineage>
</organism>
<dbReference type="OMA" id="IREIRWS"/>
<dbReference type="AlphaFoldDB" id="A0A0D3IJY8"/>
<dbReference type="PANTHER" id="PTHR19920:SF0">
    <property type="entry name" value="CYTOSOLIC IRON-SULFUR PROTEIN ASSEMBLY PROTEIN CIAO1-RELATED"/>
    <property type="match status" value="1"/>
</dbReference>
<feature type="repeat" description="WD" evidence="4">
    <location>
        <begin position="104"/>
        <end position="145"/>
    </location>
</feature>
<keyword evidence="1 4" id="KW-0853">WD repeat</keyword>
<evidence type="ECO:0000256" key="3">
    <source>
        <dbReference type="HAMAP-Rule" id="MF_03037"/>
    </source>
</evidence>
<feature type="repeat" description="WD" evidence="4">
    <location>
        <begin position="148"/>
        <end position="178"/>
    </location>
</feature>
<dbReference type="GO" id="GO:0016226">
    <property type="term" value="P:iron-sulfur cluster assembly"/>
    <property type="evidence" value="ECO:0007669"/>
    <property type="project" value="UniProtKB-UniRule"/>
</dbReference>
<dbReference type="KEGG" id="ehx:EMIHUDRAFT_465008"/>
<dbReference type="SUPFAM" id="SSF50978">
    <property type="entry name" value="WD40 repeat-like"/>
    <property type="match status" value="1"/>
</dbReference>
<dbReference type="InterPro" id="IPR015943">
    <property type="entry name" value="WD40/YVTN_repeat-like_dom_sf"/>
</dbReference>
<reference evidence="5" key="2">
    <citation type="submission" date="2024-10" db="UniProtKB">
        <authorList>
            <consortium name="EnsemblProtists"/>
        </authorList>
    </citation>
    <scope>IDENTIFICATION</scope>
</reference>
<accession>A0A0D3IJY8</accession>
<feature type="repeat" description="WD" evidence="4">
    <location>
        <begin position="60"/>
        <end position="91"/>
    </location>
</feature>
<dbReference type="HOGENOM" id="CLU_000288_57_8_1"/>
<keyword evidence="6" id="KW-1185">Reference proteome</keyword>
<evidence type="ECO:0000313" key="5">
    <source>
        <dbReference type="EnsemblProtists" id="EOD11573"/>
    </source>
</evidence>
<dbReference type="PROSITE" id="PS50082">
    <property type="entry name" value="WD_REPEATS_2"/>
    <property type="match status" value="6"/>
</dbReference>
<dbReference type="GO" id="GO:0097361">
    <property type="term" value="C:cytosolic [4Fe-4S] assembly targeting complex"/>
    <property type="evidence" value="ECO:0007669"/>
    <property type="project" value="InterPro"/>
</dbReference>
<dbReference type="Pfam" id="PF00400">
    <property type="entry name" value="WD40"/>
    <property type="match status" value="6"/>
</dbReference>
<dbReference type="STRING" id="2903.R1BNJ7"/>
<dbReference type="InterPro" id="IPR036322">
    <property type="entry name" value="WD40_repeat_dom_sf"/>
</dbReference>
<dbReference type="Proteomes" id="UP000013827">
    <property type="component" value="Unassembled WGS sequence"/>
</dbReference>
<feature type="repeat" description="WD" evidence="4">
    <location>
        <begin position="192"/>
        <end position="223"/>
    </location>
</feature>
<comment type="similarity">
    <text evidence="3">Belongs to the WD repeat CIA1 family.</text>
</comment>
<evidence type="ECO:0000256" key="2">
    <source>
        <dbReference type="ARBA" id="ARBA00022737"/>
    </source>
</evidence>
<feature type="repeat" description="WD" evidence="4">
    <location>
        <begin position="309"/>
        <end position="346"/>
    </location>
</feature>
<dbReference type="Gene3D" id="2.130.10.10">
    <property type="entry name" value="YVTN repeat-like/Quinoprotein amine dehydrogenase"/>
    <property type="match status" value="1"/>
</dbReference>
<keyword evidence="2" id="KW-0677">Repeat</keyword>
<dbReference type="PANTHER" id="PTHR19920">
    <property type="entry name" value="WD40 PROTEIN CIAO1"/>
    <property type="match status" value="1"/>
</dbReference>
<dbReference type="eggNOG" id="KOG0645">
    <property type="taxonomic scope" value="Eukaryota"/>
</dbReference>
<reference evidence="6" key="1">
    <citation type="journal article" date="2013" name="Nature">
        <title>Pan genome of the phytoplankton Emiliania underpins its global distribution.</title>
        <authorList>
            <person name="Read B.A."/>
            <person name="Kegel J."/>
            <person name="Klute M.J."/>
            <person name="Kuo A."/>
            <person name="Lefebvre S.C."/>
            <person name="Maumus F."/>
            <person name="Mayer C."/>
            <person name="Miller J."/>
            <person name="Monier A."/>
            <person name="Salamov A."/>
            <person name="Young J."/>
            <person name="Aguilar M."/>
            <person name="Claverie J.M."/>
            <person name="Frickenhaus S."/>
            <person name="Gonzalez K."/>
            <person name="Herman E.K."/>
            <person name="Lin Y.C."/>
            <person name="Napier J."/>
            <person name="Ogata H."/>
            <person name="Sarno A.F."/>
            <person name="Shmutz J."/>
            <person name="Schroeder D."/>
            <person name="de Vargas C."/>
            <person name="Verret F."/>
            <person name="von Dassow P."/>
            <person name="Valentin K."/>
            <person name="Van de Peer Y."/>
            <person name="Wheeler G."/>
            <person name="Dacks J.B."/>
            <person name="Delwiche C.F."/>
            <person name="Dyhrman S.T."/>
            <person name="Glockner G."/>
            <person name="John U."/>
            <person name="Richards T."/>
            <person name="Worden A.Z."/>
            <person name="Zhang X."/>
            <person name="Grigoriev I.V."/>
            <person name="Allen A.E."/>
            <person name="Bidle K."/>
            <person name="Borodovsky M."/>
            <person name="Bowler C."/>
            <person name="Brownlee C."/>
            <person name="Cock J.M."/>
            <person name="Elias M."/>
            <person name="Gladyshev V.N."/>
            <person name="Groth M."/>
            <person name="Guda C."/>
            <person name="Hadaegh A."/>
            <person name="Iglesias-Rodriguez M.D."/>
            <person name="Jenkins J."/>
            <person name="Jones B.M."/>
            <person name="Lawson T."/>
            <person name="Leese F."/>
            <person name="Lindquist E."/>
            <person name="Lobanov A."/>
            <person name="Lomsadze A."/>
            <person name="Malik S.B."/>
            <person name="Marsh M.E."/>
            <person name="Mackinder L."/>
            <person name="Mock T."/>
            <person name="Mueller-Roeber B."/>
            <person name="Pagarete A."/>
            <person name="Parker M."/>
            <person name="Probert I."/>
            <person name="Quesneville H."/>
            <person name="Raines C."/>
            <person name="Rensing S.A."/>
            <person name="Riano-Pachon D.M."/>
            <person name="Richier S."/>
            <person name="Rokitta S."/>
            <person name="Shiraiwa Y."/>
            <person name="Soanes D.M."/>
            <person name="van der Giezen M."/>
            <person name="Wahlund T.M."/>
            <person name="Williams B."/>
            <person name="Wilson W."/>
            <person name="Wolfe G."/>
            <person name="Wurch L.L."/>
        </authorList>
    </citation>
    <scope>NUCLEOTIDE SEQUENCE</scope>
</reference>
<dbReference type="GeneID" id="17257812"/>
<protein>
    <recommendedName>
        <fullName evidence="3">Probable cytosolic iron-sulfur protein assembly protein CIAO1 homolog</fullName>
    </recommendedName>
</protein>
<name>A0A0D3IJY8_EMIH1</name>
<evidence type="ECO:0000256" key="1">
    <source>
        <dbReference type="ARBA" id="ARBA00022574"/>
    </source>
</evidence>
<dbReference type="SMART" id="SM00320">
    <property type="entry name" value="WD40"/>
    <property type="match status" value="7"/>
</dbReference>
<dbReference type="HAMAP" id="MF_03037">
    <property type="entry name" value="ciao1"/>
    <property type="match status" value="1"/>
</dbReference>
<proteinExistence type="inferred from homology"/>
<dbReference type="PaxDb" id="2903-EOD11573"/>
<dbReference type="FunFam" id="2.130.10.10:FF:000136">
    <property type="entry name" value="Probable cytosolic iron-sulfur protein assembly protein CIAO1"/>
    <property type="match status" value="1"/>
</dbReference>
<dbReference type="PROSITE" id="PS50294">
    <property type="entry name" value="WD_REPEATS_REGION"/>
    <property type="match status" value="4"/>
</dbReference>
<dbReference type="RefSeq" id="XP_005764002.1">
    <property type="nucleotide sequence ID" value="XM_005763945.1"/>
</dbReference>
<feature type="repeat" description="WD" evidence="4">
    <location>
        <begin position="21"/>
        <end position="45"/>
    </location>
</feature>
<evidence type="ECO:0000313" key="6">
    <source>
        <dbReference type="Proteomes" id="UP000013827"/>
    </source>
</evidence>
<dbReference type="InterPro" id="IPR001680">
    <property type="entry name" value="WD40_rpt"/>
</dbReference>
<evidence type="ECO:0000256" key="4">
    <source>
        <dbReference type="PROSITE-ProRule" id="PRU00221"/>
    </source>
</evidence>
<dbReference type="InterPro" id="IPR028608">
    <property type="entry name" value="CIAO1/Cia1"/>
</dbReference>
<dbReference type="EnsemblProtists" id="EOD11573">
    <property type="protein sequence ID" value="EOD11573"/>
    <property type="gene ID" value="EMIHUDRAFT_465008"/>
</dbReference>
<comment type="function">
    <text evidence="3">Essential component of the cytosolic iron-sulfur (Fe/S) protein assembly machinery. Required for the maturation of extramitochondrial Fe/S proteins.</text>
</comment>
<dbReference type="CDD" id="cd00200">
    <property type="entry name" value="WD40"/>
    <property type="match status" value="1"/>
</dbReference>